<keyword evidence="6 14" id="KW-0479">Metal-binding</keyword>
<dbReference type="PIRSF" id="PIRSF006404">
    <property type="entry name" value="UCP006404_Pept_M50_CBS"/>
    <property type="match status" value="1"/>
</dbReference>
<keyword evidence="4 14" id="KW-0645">Protease</keyword>
<dbReference type="GO" id="GO:0006508">
    <property type="term" value="P:proteolysis"/>
    <property type="evidence" value="ECO:0007669"/>
    <property type="project" value="UniProtKB-KW"/>
</dbReference>
<dbReference type="InterPro" id="IPR016483">
    <property type="entry name" value="UCP006404_Pept_M50_CBS"/>
</dbReference>
<feature type="transmembrane region" description="Helical" evidence="14">
    <location>
        <begin position="227"/>
        <end position="249"/>
    </location>
</feature>
<evidence type="ECO:0000313" key="18">
    <source>
        <dbReference type="EMBL" id="ALE92128.1"/>
    </source>
</evidence>
<evidence type="ECO:0000256" key="1">
    <source>
        <dbReference type="ARBA" id="ARBA00004651"/>
    </source>
</evidence>
<dbReference type="GO" id="GO:0046872">
    <property type="term" value="F:metal ion binding"/>
    <property type="evidence" value="ECO:0007669"/>
    <property type="project" value="UniProtKB-UniRule"/>
</dbReference>
<reference evidence="19" key="1">
    <citation type="submission" date="2015-09" db="EMBL/GenBank/DDBJ databases">
        <title>Complete genome of Arthrobacter alpinus strain R3.8.</title>
        <authorList>
            <person name="See-Too W.S."/>
            <person name="Chan K.G."/>
        </authorList>
    </citation>
    <scope>NUCLEOTIDE SEQUENCE [LARGE SCALE GENOMIC DNA]</scope>
    <source>
        <strain evidence="19">R3.8</strain>
    </source>
</reference>
<evidence type="ECO:0000256" key="15">
    <source>
        <dbReference type="PIRSR" id="PIRSR006404-1"/>
    </source>
</evidence>
<feature type="transmembrane region" description="Helical" evidence="14">
    <location>
        <begin position="21"/>
        <end position="43"/>
    </location>
</feature>
<evidence type="ECO:0000259" key="17">
    <source>
        <dbReference type="Pfam" id="PF02163"/>
    </source>
</evidence>
<protein>
    <recommendedName>
        <fullName evidence="14">Zinc metalloprotease</fullName>
    </recommendedName>
</protein>
<keyword evidence="3 14" id="KW-1003">Cell membrane</keyword>
<dbReference type="KEGG" id="aaq:AOC05_06950"/>
<evidence type="ECO:0000256" key="4">
    <source>
        <dbReference type="ARBA" id="ARBA00022670"/>
    </source>
</evidence>
<feature type="domain" description="Peptidase M50" evidence="17">
    <location>
        <begin position="154"/>
        <end position="202"/>
    </location>
</feature>
<accession>A0A0M4QPL7</accession>
<evidence type="ECO:0000256" key="13">
    <source>
        <dbReference type="ARBA" id="ARBA00023136"/>
    </source>
</evidence>
<evidence type="ECO:0000256" key="12">
    <source>
        <dbReference type="ARBA" id="ARBA00023122"/>
    </source>
</evidence>
<dbReference type="CDD" id="cd06164">
    <property type="entry name" value="S2P-M50_SpoIVFB_CBS"/>
    <property type="match status" value="1"/>
</dbReference>
<dbReference type="PANTHER" id="PTHR39188">
    <property type="entry name" value="MEMBRANE-ASSOCIATED ZINC METALLOPROTEASE M50B"/>
    <property type="match status" value="1"/>
</dbReference>
<feature type="transmembrane region" description="Helical" evidence="14">
    <location>
        <begin position="202"/>
        <end position="221"/>
    </location>
</feature>
<gene>
    <name evidence="18" type="ORF">AOC05_06950</name>
</gene>
<evidence type="ECO:0000256" key="6">
    <source>
        <dbReference type="ARBA" id="ARBA00022723"/>
    </source>
</evidence>
<sequence length="384" mass="39970">MSRSTPAARPRREGLVIGSVRGTPIILANSWFVIAAFTVLVFGPQLQSVLPSLGWRAYLVAFAYALLLLFSVLIHELSHAVAAIMYGWPTHKIVLNLWGGHTEFDFNKATPGRAVVVAFVGPISNFVLAGLGWLLQTVVPVDSSSLGLVVTHLLISIFIWANLLIGAFNVLPGLPLDGGRLVESIVWKATGNQEKGTVAAGWAGRVIVILGLAGAAALSYANGTQPSLTTAFIVVLLAGFLWMGASASIKGASIRLRLPAITASALATPAVGASIDFSVAQLWSVRAQHPSEPIVLCSADGRPAALVDEYALANVPPNVAAHTLAPAVARSLSAGAYVPASAAGAELIQYLSALPDTEYAVIDEHGRVTGLLSQAKVVAAITGK</sequence>
<feature type="binding site" evidence="16">
    <location>
        <position position="79"/>
    </location>
    <ligand>
        <name>Zn(2+)</name>
        <dbReference type="ChEBI" id="CHEBI:29105"/>
        <note>catalytic</note>
    </ligand>
</feature>
<dbReference type="Proteomes" id="UP000062833">
    <property type="component" value="Chromosome"/>
</dbReference>
<keyword evidence="19" id="KW-1185">Reference proteome</keyword>
<keyword evidence="7" id="KW-0677">Repeat</keyword>
<feature type="active site" evidence="15">
    <location>
        <position position="76"/>
    </location>
</feature>
<keyword evidence="13 14" id="KW-0472">Membrane</keyword>
<organism evidence="18 19">
    <name type="scientific">Arthrobacter alpinus</name>
    <dbReference type="NCBI Taxonomy" id="656366"/>
    <lineage>
        <taxon>Bacteria</taxon>
        <taxon>Bacillati</taxon>
        <taxon>Actinomycetota</taxon>
        <taxon>Actinomycetes</taxon>
        <taxon>Micrococcales</taxon>
        <taxon>Micrococcaceae</taxon>
        <taxon>Arthrobacter</taxon>
    </lineage>
</organism>
<keyword evidence="8 14" id="KW-0378">Hydrolase</keyword>
<dbReference type="EMBL" id="CP012677">
    <property type="protein sequence ID" value="ALE92128.1"/>
    <property type="molecule type" value="Genomic_DNA"/>
</dbReference>
<evidence type="ECO:0000256" key="9">
    <source>
        <dbReference type="ARBA" id="ARBA00022833"/>
    </source>
</evidence>
<dbReference type="AlphaFoldDB" id="A0A0M4QPL7"/>
<evidence type="ECO:0000256" key="10">
    <source>
        <dbReference type="ARBA" id="ARBA00022989"/>
    </source>
</evidence>
<evidence type="ECO:0000256" key="16">
    <source>
        <dbReference type="PIRSR" id="PIRSR006404-2"/>
    </source>
</evidence>
<keyword evidence="9 14" id="KW-0862">Zinc</keyword>
<feature type="domain" description="Peptidase M50" evidence="17">
    <location>
        <begin position="64"/>
        <end position="137"/>
    </location>
</feature>
<dbReference type="PANTHER" id="PTHR39188:SF3">
    <property type="entry name" value="STAGE IV SPORULATION PROTEIN FB"/>
    <property type="match status" value="1"/>
</dbReference>
<comment type="cofactor">
    <cofactor evidence="14 16">
        <name>Zn(2+)</name>
        <dbReference type="ChEBI" id="CHEBI:29105"/>
    </cofactor>
    <text evidence="14 16">Binds 1 zinc ion per subunit.</text>
</comment>
<evidence type="ECO:0000256" key="5">
    <source>
        <dbReference type="ARBA" id="ARBA00022692"/>
    </source>
</evidence>
<feature type="transmembrane region" description="Helical" evidence="14">
    <location>
        <begin position="114"/>
        <end position="135"/>
    </location>
</feature>
<keyword evidence="5 14" id="KW-0812">Transmembrane</keyword>
<keyword evidence="10 14" id="KW-1133">Transmembrane helix</keyword>
<feature type="transmembrane region" description="Helical" evidence="14">
    <location>
        <begin position="147"/>
        <end position="171"/>
    </location>
</feature>
<feature type="transmembrane region" description="Helical" evidence="14">
    <location>
        <begin position="55"/>
        <end position="75"/>
    </location>
</feature>
<comment type="subcellular location">
    <subcellularLocation>
        <location evidence="1 14">Cell membrane</location>
        <topology evidence="1 14">Multi-pass membrane protein</topology>
    </subcellularLocation>
</comment>
<evidence type="ECO:0000256" key="3">
    <source>
        <dbReference type="ARBA" id="ARBA00022475"/>
    </source>
</evidence>
<evidence type="ECO:0000256" key="11">
    <source>
        <dbReference type="ARBA" id="ARBA00023049"/>
    </source>
</evidence>
<dbReference type="GO" id="GO:0005886">
    <property type="term" value="C:plasma membrane"/>
    <property type="evidence" value="ECO:0007669"/>
    <property type="project" value="UniProtKB-SubCell"/>
</dbReference>
<evidence type="ECO:0000256" key="8">
    <source>
        <dbReference type="ARBA" id="ARBA00022801"/>
    </source>
</evidence>
<name>A0A0M4QPL7_9MICC</name>
<dbReference type="Pfam" id="PF02163">
    <property type="entry name" value="Peptidase_M50"/>
    <property type="match status" value="2"/>
</dbReference>
<proteinExistence type="inferred from homology"/>
<dbReference type="OrthoDB" id="9781963at2"/>
<comment type="similarity">
    <text evidence="2 14">Belongs to the peptidase M50B family.</text>
</comment>
<keyword evidence="12" id="KW-0129">CBS domain</keyword>
<dbReference type="GO" id="GO:0008237">
    <property type="term" value="F:metallopeptidase activity"/>
    <property type="evidence" value="ECO:0007669"/>
    <property type="project" value="UniProtKB-UniRule"/>
</dbReference>
<dbReference type="RefSeq" id="WP_062006607.1">
    <property type="nucleotide sequence ID" value="NZ_CP012677.1"/>
</dbReference>
<evidence type="ECO:0000256" key="2">
    <source>
        <dbReference type="ARBA" id="ARBA00007931"/>
    </source>
</evidence>
<feature type="binding site" evidence="16">
    <location>
        <position position="75"/>
    </location>
    <ligand>
        <name>Zn(2+)</name>
        <dbReference type="ChEBI" id="CHEBI:29105"/>
        <note>catalytic</note>
    </ligand>
</feature>
<feature type="binding site" evidence="16">
    <location>
        <position position="177"/>
    </location>
    <ligand>
        <name>Zn(2+)</name>
        <dbReference type="ChEBI" id="CHEBI:29105"/>
        <note>catalytic</note>
    </ligand>
</feature>
<evidence type="ECO:0000256" key="14">
    <source>
        <dbReference type="PIRNR" id="PIRNR006404"/>
    </source>
</evidence>
<dbReference type="PATRIC" id="fig|656366.3.peg.1486"/>
<evidence type="ECO:0000256" key="7">
    <source>
        <dbReference type="ARBA" id="ARBA00022737"/>
    </source>
</evidence>
<evidence type="ECO:0000313" key="19">
    <source>
        <dbReference type="Proteomes" id="UP000062833"/>
    </source>
</evidence>
<keyword evidence="11 14" id="KW-0482">Metalloprotease</keyword>
<dbReference type="InterPro" id="IPR008915">
    <property type="entry name" value="Peptidase_M50"/>
</dbReference>